<comment type="similarity">
    <text evidence="1">Belongs to the outer membrane factor (OMF) (TC 1.B.17) family.</text>
</comment>
<gene>
    <name evidence="3" type="ORF">B5V00_06630</name>
</gene>
<sequence>MKRGFLGSGQYLTKWARCWRYVGAFLLLVTVSGCATYRPMPITEEGGRARLQPPDMAQVQALAREIKHPILHPVELKADEGLSPDGAAVLAVLLNPSLRAVRAQRALSGAQVLDAGLLPNPELTYSLDVPIGGDTAGRVNAFGLGLNWNVTSLISRTSRVWEAKAHSEAIDLDIAWHEWQVAQGAKAAVYQLWSLQSQIGLLEQVRQQMVENLDHVRKAVSNGFMTASDLNSVQTANSSVNERLLSLEKQADQQRLKLLRLLGLPTDSQIRLSKNLHLPSRIILPNTSLMDGLEQRRLDLLALHHEYDSQEARVRAAVLEQFPRISVGPTINRDTDNLRTTGFSLSIELPIFNRGQGKIAVERATRKKLYDEYITRVFETHSDIEQVESGIRFLNEQIAAAQATETDLRKLVENYRAALTDGRAIALVYYRTWTDLIDAQIKVVDLKGQLAQAVVALELATGFYKIPEADQSSETVSTEFGVEKK</sequence>
<dbReference type="Proteomes" id="UP000193136">
    <property type="component" value="Unassembled WGS sequence"/>
</dbReference>
<accession>A0A1X0Y884</accession>
<dbReference type="Gene3D" id="1.20.1600.10">
    <property type="entry name" value="Outer membrane efflux proteins (OEP)"/>
    <property type="match status" value="1"/>
</dbReference>
<keyword evidence="2" id="KW-0472">Membrane</keyword>
<evidence type="ECO:0000256" key="2">
    <source>
        <dbReference type="SAM" id="Phobius"/>
    </source>
</evidence>
<evidence type="ECO:0000313" key="3">
    <source>
        <dbReference type="EMBL" id="ORJ61303.1"/>
    </source>
</evidence>
<proteinExistence type="inferred from homology"/>
<dbReference type="InterPro" id="IPR003423">
    <property type="entry name" value="OMP_efflux"/>
</dbReference>
<dbReference type="STRING" id="1969733.B5V00_06630"/>
<dbReference type="InterPro" id="IPR010131">
    <property type="entry name" value="MdtP/NodT-like"/>
</dbReference>
<evidence type="ECO:0000313" key="4">
    <source>
        <dbReference type="Proteomes" id="UP000193136"/>
    </source>
</evidence>
<dbReference type="PANTHER" id="PTHR30203">
    <property type="entry name" value="OUTER MEMBRANE CATION EFFLUX PROTEIN"/>
    <property type="match status" value="1"/>
</dbReference>
<evidence type="ECO:0000256" key="1">
    <source>
        <dbReference type="ARBA" id="ARBA00007613"/>
    </source>
</evidence>
<keyword evidence="2" id="KW-0812">Transmembrane</keyword>
<dbReference type="SUPFAM" id="SSF56954">
    <property type="entry name" value="Outer membrane efflux proteins (OEP)"/>
    <property type="match status" value="1"/>
</dbReference>
<feature type="transmembrane region" description="Helical" evidence="2">
    <location>
        <begin position="21"/>
        <end position="40"/>
    </location>
</feature>
<evidence type="ECO:0008006" key="5">
    <source>
        <dbReference type="Google" id="ProtNLM"/>
    </source>
</evidence>
<reference evidence="3 4" key="1">
    <citation type="submission" date="2017-03" db="EMBL/GenBank/DDBJ databases">
        <title>Genome sequence of Geothermobacter sp. EPR-M, Deep-Sea Iron Reducer.</title>
        <authorList>
            <person name="Tully B."/>
            <person name="Savalia P."/>
            <person name="Abuyen K."/>
            <person name="Baughan C."/>
            <person name="Romero E."/>
            <person name="Ronkowski C."/>
            <person name="Torres B."/>
            <person name="Tremblay J."/>
            <person name="Trujillo A."/>
            <person name="Tyler M."/>
            <person name="Perez-Rodriguez I."/>
            <person name="Amend J."/>
        </authorList>
    </citation>
    <scope>NUCLEOTIDE SEQUENCE [LARGE SCALE GENOMIC DNA]</scope>
    <source>
        <strain evidence="3 4">EPR-M</strain>
    </source>
</reference>
<dbReference type="AlphaFoldDB" id="A0A1X0Y884"/>
<dbReference type="GO" id="GO:0015562">
    <property type="term" value="F:efflux transmembrane transporter activity"/>
    <property type="evidence" value="ECO:0007669"/>
    <property type="project" value="InterPro"/>
</dbReference>
<comment type="caution">
    <text evidence="3">The sequence shown here is derived from an EMBL/GenBank/DDBJ whole genome shotgun (WGS) entry which is preliminary data.</text>
</comment>
<dbReference type="EMBL" id="NAAD01000006">
    <property type="protein sequence ID" value="ORJ61303.1"/>
    <property type="molecule type" value="Genomic_DNA"/>
</dbReference>
<organism evidence="3 4">
    <name type="scientific">Geothermobacter hydrogeniphilus</name>
    <dbReference type="NCBI Taxonomy" id="1969733"/>
    <lineage>
        <taxon>Bacteria</taxon>
        <taxon>Pseudomonadati</taxon>
        <taxon>Thermodesulfobacteriota</taxon>
        <taxon>Desulfuromonadia</taxon>
        <taxon>Desulfuromonadales</taxon>
        <taxon>Geothermobacteraceae</taxon>
        <taxon>Geothermobacter</taxon>
    </lineage>
</organism>
<dbReference type="PROSITE" id="PS51257">
    <property type="entry name" value="PROKAR_LIPOPROTEIN"/>
    <property type="match status" value="1"/>
</dbReference>
<keyword evidence="4" id="KW-1185">Reference proteome</keyword>
<dbReference type="Pfam" id="PF02321">
    <property type="entry name" value="OEP"/>
    <property type="match status" value="2"/>
</dbReference>
<keyword evidence="2" id="KW-1133">Transmembrane helix</keyword>
<dbReference type="OrthoDB" id="9791261at2"/>
<protein>
    <recommendedName>
        <fullName evidence="5">Outer membrane protein TolC</fullName>
    </recommendedName>
</protein>
<name>A0A1X0Y884_9BACT</name>